<dbReference type="Pfam" id="PF05065">
    <property type="entry name" value="Phage_capsid"/>
    <property type="match status" value="1"/>
</dbReference>
<comment type="caution">
    <text evidence="3">The sequence shown here is derived from an EMBL/GenBank/DDBJ whole genome shotgun (WGS) entry which is preliminary data.</text>
</comment>
<evidence type="ECO:0000256" key="1">
    <source>
        <dbReference type="ARBA" id="ARBA00004328"/>
    </source>
</evidence>
<dbReference type="InterPro" id="IPR024455">
    <property type="entry name" value="Phage_capsid"/>
</dbReference>
<dbReference type="SUPFAM" id="SSF56563">
    <property type="entry name" value="Major capsid protein gp5"/>
    <property type="match status" value="1"/>
</dbReference>
<gene>
    <name evidence="3" type="ORF">BKA23_2085</name>
</gene>
<dbReference type="EMBL" id="VIVQ01000001">
    <property type="protein sequence ID" value="TWE13256.1"/>
    <property type="molecule type" value="Genomic_DNA"/>
</dbReference>
<evidence type="ECO:0000259" key="2">
    <source>
        <dbReference type="Pfam" id="PF05065"/>
    </source>
</evidence>
<organism evidence="3 4">
    <name type="scientific">Rudaeicoccus suwonensis</name>
    <dbReference type="NCBI Taxonomy" id="657409"/>
    <lineage>
        <taxon>Bacteria</taxon>
        <taxon>Bacillati</taxon>
        <taxon>Actinomycetota</taxon>
        <taxon>Actinomycetes</taxon>
        <taxon>Micrococcales</taxon>
        <taxon>Dermacoccaceae</taxon>
        <taxon>Rudaeicoccus</taxon>
    </lineage>
</organism>
<dbReference type="AlphaFoldDB" id="A0A561ECB5"/>
<dbReference type="NCBIfam" id="TIGR01554">
    <property type="entry name" value="major_cap_HK97"/>
    <property type="match status" value="1"/>
</dbReference>
<dbReference type="RefSeq" id="WP_145227702.1">
    <property type="nucleotide sequence ID" value="NZ_VIVQ01000001.1"/>
</dbReference>
<feature type="domain" description="Phage capsid-like C-terminal" evidence="2">
    <location>
        <begin position="145"/>
        <end position="406"/>
    </location>
</feature>
<protein>
    <submittedName>
        <fullName evidence="3">HK97 family phage major capsid protein</fullName>
    </submittedName>
</protein>
<dbReference type="InterPro" id="IPR054612">
    <property type="entry name" value="Phage_capsid-like_C"/>
</dbReference>
<comment type="subcellular location">
    <subcellularLocation>
        <location evidence="1">Virion</location>
    </subcellularLocation>
</comment>
<evidence type="ECO:0000313" key="3">
    <source>
        <dbReference type="EMBL" id="TWE13256.1"/>
    </source>
</evidence>
<dbReference type="Gene3D" id="3.30.2400.10">
    <property type="entry name" value="Major capsid protein gp5"/>
    <property type="match status" value="1"/>
</dbReference>
<dbReference type="Proteomes" id="UP000318297">
    <property type="component" value="Unassembled WGS sequence"/>
</dbReference>
<evidence type="ECO:0000313" key="4">
    <source>
        <dbReference type="Proteomes" id="UP000318297"/>
    </source>
</evidence>
<dbReference type="OrthoDB" id="4917137at2"/>
<reference evidence="3 4" key="1">
    <citation type="submission" date="2019-06" db="EMBL/GenBank/DDBJ databases">
        <title>Sequencing the genomes of 1000 actinobacteria strains.</title>
        <authorList>
            <person name="Klenk H.-P."/>
        </authorList>
    </citation>
    <scope>NUCLEOTIDE SEQUENCE [LARGE SCALE GENOMIC DNA]</scope>
    <source>
        <strain evidence="3 4">DSM 19560</strain>
    </source>
</reference>
<sequence>MPSIVEAQATLRRIGSEVKSVMDNPQLTKAQKKAKFDELEVSMTKAKDAIEQYKSASKLAGSMFSSLEQTTGPSFGTTAGVKGISSVSPLAFDETQLRALHDAMVHHTRFRITGKGVGFDGSVTTKDGVAPTPSAPGVGGMLPPQYTGLVPMLHEPTRVLDLIPATATDAAVIEYLTHQSTTGTAGVVAPGTVKPSVALNVTRNTATMTKLAVTATLNDEDILDFEQFSQYVGLELSRMVIDAENSQVLNGDGENADLTGLLTTPGILTRAAATDETNIDTIEQAIADLRTGPAYTEPTAIVVHPNTWSSTRREKDSMGRYLLNADPALNTLNSLWGIQVLATTTMPVGEALMFNGQAAAMAYIRQGITVETDYGQHGFEFNQHTFRCEERFTVTVQRPAAMVAITGLT</sequence>
<proteinExistence type="predicted"/>
<accession>A0A561ECB5</accession>
<dbReference type="Gene3D" id="3.30.2320.10">
    <property type="entry name" value="hypothetical protein PF0899 domain"/>
    <property type="match status" value="1"/>
</dbReference>
<name>A0A561ECB5_9MICO</name>
<keyword evidence="4" id="KW-1185">Reference proteome</keyword>